<sequence length="108" mass="11788">MASAATMEVDESITQLDDARAVSPTTKTNELERPHSLAASPADARRIPSLSMRADPDAQATVTDYLDFTEYLPSDMMRSLTLVGKLDETYTETSIALHQLTTTWGALP</sequence>
<dbReference type="EMBL" id="KQ964245">
    <property type="protein sequence ID" value="KXJ97607.1"/>
    <property type="molecule type" value="Genomic_DNA"/>
</dbReference>
<evidence type="ECO:0000256" key="1">
    <source>
        <dbReference type="SAM" id="MobiDB-lite"/>
    </source>
</evidence>
<gene>
    <name evidence="2" type="ORF">Micbo1qcDRAFT_156545</name>
</gene>
<dbReference type="OrthoDB" id="5411773at2759"/>
<dbReference type="Proteomes" id="UP000070501">
    <property type="component" value="Unassembled WGS sequence"/>
</dbReference>
<dbReference type="InParanoid" id="A0A136JKF7"/>
<feature type="region of interest" description="Disordered" evidence="1">
    <location>
        <begin position="1"/>
        <end position="52"/>
    </location>
</feature>
<feature type="non-terminal residue" evidence="2">
    <location>
        <position position="108"/>
    </location>
</feature>
<accession>A0A136JKF7</accession>
<protein>
    <submittedName>
        <fullName evidence="2">Uncharacterized protein</fullName>
    </submittedName>
</protein>
<name>A0A136JKF7_9PEZI</name>
<dbReference type="AlphaFoldDB" id="A0A136JKF7"/>
<evidence type="ECO:0000313" key="2">
    <source>
        <dbReference type="EMBL" id="KXJ97607.1"/>
    </source>
</evidence>
<reference evidence="3" key="1">
    <citation type="submission" date="2016-02" db="EMBL/GenBank/DDBJ databases">
        <title>Draft genome sequence of Microdochium bolleyi, a fungal endophyte of beachgrass.</title>
        <authorList>
            <consortium name="DOE Joint Genome Institute"/>
            <person name="David A.S."/>
            <person name="May G."/>
            <person name="Haridas S."/>
            <person name="Lim J."/>
            <person name="Wang M."/>
            <person name="Labutti K."/>
            <person name="Lipzen A."/>
            <person name="Barry K."/>
            <person name="Grigoriev I.V."/>
        </authorList>
    </citation>
    <scope>NUCLEOTIDE SEQUENCE [LARGE SCALE GENOMIC DNA]</scope>
    <source>
        <strain evidence="3">J235TASD1</strain>
    </source>
</reference>
<proteinExistence type="predicted"/>
<dbReference type="STRING" id="196109.A0A136JKF7"/>
<organism evidence="2 3">
    <name type="scientific">Microdochium bolleyi</name>
    <dbReference type="NCBI Taxonomy" id="196109"/>
    <lineage>
        <taxon>Eukaryota</taxon>
        <taxon>Fungi</taxon>
        <taxon>Dikarya</taxon>
        <taxon>Ascomycota</taxon>
        <taxon>Pezizomycotina</taxon>
        <taxon>Sordariomycetes</taxon>
        <taxon>Xylariomycetidae</taxon>
        <taxon>Xylariales</taxon>
        <taxon>Microdochiaceae</taxon>
        <taxon>Microdochium</taxon>
    </lineage>
</organism>
<evidence type="ECO:0000313" key="3">
    <source>
        <dbReference type="Proteomes" id="UP000070501"/>
    </source>
</evidence>
<keyword evidence="3" id="KW-1185">Reference proteome</keyword>